<evidence type="ECO:0000313" key="3">
    <source>
        <dbReference type="Proteomes" id="UP000004994"/>
    </source>
</evidence>
<organism evidence="2">
    <name type="scientific">Solanum lycopersicum</name>
    <name type="common">Tomato</name>
    <name type="synonym">Lycopersicon esculentum</name>
    <dbReference type="NCBI Taxonomy" id="4081"/>
    <lineage>
        <taxon>Eukaryota</taxon>
        <taxon>Viridiplantae</taxon>
        <taxon>Streptophyta</taxon>
        <taxon>Embryophyta</taxon>
        <taxon>Tracheophyta</taxon>
        <taxon>Spermatophyta</taxon>
        <taxon>Magnoliopsida</taxon>
        <taxon>eudicotyledons</taxon>
        <taxon>Gunneridae</taxon>
        <taxon>Pentapetalae</taxon>
        <taxon>asterids</taxon>
        <taxon>lamiids</taxon>
        <taxon>Solanales</taxon>
        <taxon>Solanaceae</taxon>
        <taxon>Solanoideae</taxon>
        <taxon>Solaneae</taxon>
        <taxon>Solanum</taxon>
        <taxon>Solanum subgen. Lycopersicon</taxon>
    </lineage>
</organism>
<protein>
    <submittedName>
        <fullName evidence="2">Uncharacterized protein</fullName>
    </submittedName>
</protein>
<feature type="transmembrane region" description="Helical" evidence="1">
    <location>
        <begin position="62"/>
        <end position="87"/>
    </location>
</feature>
<dbReference type="InParanoid" id="K4C0R4"/>
<reference evidence="2" key="1">
    <citation type="journal article" date="2012" name="Nature">
        <title>The tomato genome sequence provides insights into fleshy fruit evolution.</title>
        <authorList>
            <consortium name="Tomato Genome Consortium"/>
        </authorList>
    </citation>
    <scope>NUCLEOTIDE SEQUENCE [LARGE SCALE GENOMIC DNA]</scope>
    <source>
        <strain evidence="2">cv. Heinz 1706</strain>
    </source>
</reference>
<dbReference type="EnsemblPlants" id="Solyc05g045810.1.1">
    <property type="protein sequence ID" value="Solyc05g045810.1.1"/>
    <property type="gene ID" value="Solyc05g045810.1"/>
</dbReference>
<dbReference type="AlphaFoldDB" id="K4C0R4"/>
<evidence type="ECO:0000256" key="1">
    <source>
        <dbReference type="SAM" id="Phobius"/>
    </source>
</evidence>
<proteinExistence type="predicted"/>
<accession>K4C0R4</accession>
<sequence>MNDFLLFDSAAIACSCSYSLSFRIGSSLVLFTLHSRPPKSTAIFLFKHNFLKGKEKDLPWPYIGMGFGLQAGILFKGIGSAFISIYIKKKEGKIATDWLASEALKQPSGNQQLLTCLPGHKMPIK</sequence>
<name>K4C0R4_SOLLC</name>
<dbReference type="Proteomes" id="UP000004994">
    <property type="component" value="Chromosome 5"/>
</dbReference>
<keyword evidence="1" id="KW-0812">Transmembrane</keyword>
<keyword evidence="3" id="KW-1185">Reference proteome</keyword>
<keyword evidence="1" id="KW-0472">Membrane</keyword>
<dbReference type="Gramene" id="Solyc05g045810.1.1">
    <property type="protein sequence ID" value="Solyc05g045810.1.1"/>
    <property type="gene ID" value="Solyc05g045810.1"/>
</dbReference>
<evidence type="ECO:0000313" key="2">
    <source>
        <dbReference type="EnsemblPlants" id="Solyc05g045810.1.1"/>
    </source>
</evidence>
<dbReference type="HOGENOM" id="CLU_1996599_0_0_1"/>
<dbReference type="PaxDb" id="4081-Solyc05g045810.1.1"/>
<dbReference type="STRING" id="4081.K4C0R4"/>
<keyword evidence="1" id="KW-1133">Transmembrane helix</keyword>
<reference evidence="2" key="2">
    <citation type="submission" date="2015-06" db="UniProtKB">
        <authorList>
            <consortium name="EnsemblPlants"/>
        </authorList>
    </citation>
    <scope>IDENTIFICATION</scope>
    <source>
        <strain evidence="2">cv. Heinz 1706</strain>
    </source>
</reference>